<dbReference type="InterPro" id="IPR029787">
    <property type="entry name" value="Nucleotide_cyclase"/>
</dbReference>
<proteinExistence type="predicted"/>
<organism evidence="2">
    <name type="scientific">hydrothermal vent metagenome</name>
    <dbReference type="NCBI Taxonomy" id="652676"/>
    <lineage>
        <taxon>unclassified sequences</taxon>
        <taxon>metagenomes</taxon>
        <taxon>ecological metagenomes</taxon>
    </lineage>
</organism>
<dbReference type="EC" id="4.6.1.1" evidence="2"/>
<accession>A0A3B0SY13</accession>
<reference evidence="2" key="1">
    <citation type="submission" date="2018-06" db="EMBL/GenBank/DDBJ databases">
        <authorList>
            <person name="Zhirakovskaya E."/>
        </authorList>
    </citation>
    <scope>NUCLEOTIDE SEQUENCE</scope>
</reference>
<dbReference type="InterPro" id="IPR041664">
    <property type="entry name" value="AAA_16"/>
</dbReference>
<dbReference type="PANTHER" id="PTHR43081">
    <property type="entry name" value="ADENYLATE CYCLASE, TERMINAL-DIFFERENTIATION SPECIFIC-RELATED"/>
    <property type="match status" value="1"/>
</dbReference>
<dbReference type="SUPFAM" id="SSF52540">
    <property type="entry name" value="P-loop containing nucleoside triphosphate hydrolases"/>
    <property type="match status" value="1"/>
</dbReference>
<dbReference type="InterPro" id="IPR001054">
    <property type="entry name" value="A/G_cyclase"/>
</dbReference>
<dbReference type="Pfam" id="PF13191">
    <property type="entry name" value="AAA_16"/>
    <property type="match status" value="1"/>
</dbReference>
<dbReference type="AlphaFoldDB" id="A0A3B0SY13"/>
<name>A0A3B0SY13_9ZZZZ</name>
<protein>
    <submittedName>
        <fullName evidence="2">Adenylate cyclase</fullName>
        <ecNumber evidence="2">4.6.1.1</ecNumber>
    </submittedName>
</protein>
<dbReference type="GO" id="GO:0004016">
    <property type="term" value="F:adenylate cyclase activity"/>
    <property type="evidence" value="ECO:0007669"/>
    <property type="project" value="UniProtKB-EC"/>
</dbReference>
<dbReference type="GO" id="GO:0006171">
    <property type="term" value="P:cAMP biosynthetic process"/>
    <property type="evidence" value="ECO:0007669"/>
    <property type="project" value="TreeGrafter"/>
</dbReference>
<keyword evidence="2" id="KW-0456">Lyase</keyword>
<dbReference type="Pfam" id="PF12773">
    <property type="entry name" value="DZR"/>
    <property type="match status" value="1"/>
</dbReference>
<evidence type="ECO:0000259" key="1">
    <source>
        <dbReference type="PROSITE" id="PS50125"/>
    </source>
</evidence>
<dbReference type="Gene3D" id="3.30.70.1230">
    <property type="entry name" value="Nucleotide cyclase"/>
    <property type="match status" value="1"/>
</dbReference>
<dbReference type="GO" id="GO:0035556">
    <property type="term" value="P:intracellular signal transduction"/>
    <property type="evidence" value="ECO:0007669"/>
    <property type="project" value="InterPro"/>
</dbReference>
<evidence type="ECO:0000313" key="2">
    <source>
        <dbReference type="EMBL" id="VAW09450.1"/>
    </source>
</evidence>
<gene>
    <name evidence="2" type="ORF">MNBD_ACTINO02-1314</name>
</gene>
<sequence length="404" mass="42864">MVCSNCNTENESGHSFCSNCGSALSITCPSCATANGSANKFCFNCGSALLGDSAAVPPESASGLAAERRLVSVVFADLVGYTSFSENRDAEDVRAMLTTYYERCRDIIGRYGGTTDKFIGDAVMGVWGAETANEDDAERATRAALELVDMVAGLGSEIAVPELSARAGVLSGEAAVGPGGNLHGLVVGDLVNTASRLQSLAPPGTVLVGQSTHDLVGSAIEFSAFGEHTVKGKEIPVSAFQALRVVARSGTRRGSDLREAPFVGRGDELRMLKDQLHATGRDGRARMVSIVGEGGIGKSRLAQELLRYIDGITEDVYYHNGRSPAYGDGVTFWALGEMVRHRAGISEGEDPMKSRMKLRTVVAEFVPDEEDQTWIESRLAALIGIASMPAGDRSEMFSALRTFF</sequence>
<dbReference type="InterPro" id="IPR050697">
    <property type="entry name" value="Adenylyl/Guanylyl_Cyclase_3/4"/>
</dbReference>
<dbReference type="InterPro" id="IPR025874">
    <property type="entry name" value="DZR"/>
</dbReference>
<dbReference type="EMBL" id="UOEK01000580">
    <property type="protein sequence ID" value="VAW09450.1"/>
    <property type="molecule type" value="Genomic_DNA"/>
</dbReference>
<dbReference type="PANTHER" id="PTHR43081:SF20">
    <property type="entry name" value="TWO-COMPONENT RESPONSE REGULATOR"/>
    <property type="match status" value="1"/>
</dbReference>
<dbReference type="Pfam" id="PF00211">
    <property type="entry name" value="Guanylate_cyc"/>
    <property type="match status" value="1"/>
</dbReference>
<dbReference type="InterPro" id="IPR027417">
    <property type="entry name" value="P-loop_NTPase"/>
</dbReference>
<feature type="domain" description="Guanylate cyclase" evidence="1">
    <location>
        <begin position="72"/>
        <end position="198"/>
    </location>
</feature>
<feature type="non-terminal residue" evidence="2">
    <location>
        <position position="404"/>
    </location>
</feature>
<dbReference type="Gene3D" id="3.40.50.300">
    <property type="entry name" value="P-loop containing nucleotide triphosphate hydrolases"/>
    <property type="match status" value="1"/>
</dbReference>
<dbReference type="CDD" id="cd07302">
    <property type="entry name" value="CHD"/>
    <property type="match status" value="1"/>
</dbReference>
<dbReference type="SUPFAM" id="SSF55073">
    <property type="entry name" value="Nucleotide cyclase"/>
    <property type="match status" value="1"/>
</dbReference>
<dbReference type="PROSITE" id="PS50125">
    <property type="entry name" value="GUANYLATE_CYCLASE_2"/>
    <property type="match status" value="1"/>
</dbReference>
<dbReference type="SMART" id="SM00044">
    <property type="entry name" value="CYCc"/>
    <property type="match status" value="1"/>
</dbReference>